<feature type="transmembrane region" description="Helical" evidence="1">
    <location>
        <begin position="64"/>
        <end position="83"/>
    </location>
</feature>
<keyword evidence="1" id="KW-0472">Membrane</keyword>
<keyword evidence="1" id="KW-0812">Transmembrane</keyword>
<dbReference type="Pfam" id="PF06055">
    <property type="entry name" value="ExoD"/>
    <property type="match status" value="1"/>
</dbReference>
<dbReference type="PIRSF" id="PIRSF033239">
    <property type="entry name" value="ExoD"/>
    <property type="match status" value="1"/>
</dbReference>
<feature type="transmembrane region" description="Helical" evidence="1">
    <location>
        <begin position="128"/>
        <end position="146"/>
    </location>
</feature>
<name>A0A8J3DYR7_9HYPH</name>
<feature type="transmembrane region" description="Helical" evidence="1">
    <location>
        <begin position="152"/>
        <end position="169"/>
    </location>
</feature>
<protein>
    <submittedName>
        <fullName evidence="2">Protein ExoD</fullName>
    </submittedName>
</protein>
<reference evidence="2" key="2">
    <citation type="submission" date="2020-09" db="EMBL/GenBank/DDBJ databases">
        <authorList>
            <person name="Sun Q."/>
            <person name="Kim S."/>
        </authorList>
    </citation>
    <scope>NUCLEOTIDE SEQUENCE</scope>
    <source>
        <strain evidence="2">KCTC 42249</strain>
    </source>
</reference>
<reference evidence="2" key="1">
    <citation type="journal article" date="2014" name="Int. J. Syst. Evol. Microbiol.">
        <title>Complete genome sequence of Corynebacterium casei LMG S-19264T (=DSM 44701T), isolated from a smear-ripened cheese.</title>
        <authorList>
            <consortium name="US DOE Joint Genome Institute (JGI-PGF)"/>
            <person name="Walter F."/>
            <person name="Albersmeier A."/>
            <person name="Kalinowski J."/>
            <person name="Ruckert C."/>
        </authorList>
    </citation>
    <scope>NUCLEOTIDE SEQUENCE</scope>
    <source>
        <strain evidence="2">KCTC 42249</strain>
    </source>
</reference>
<dbReference type="InterPro" id="IPR010331">
    <property type="entry name" value="ExoD"/>
</dbReference>
<dbReference type="EMBL" id="BMZQ01000002">
    <property type="protein sequence ID" value="GHD20168.1"/>
    <property type="molecule type" value="Genomic_DNA"/>
</dbReference>
<evidence type="ECO:0000313" key="3">
    <source>
        <dbReference type="Proteomes" id="UP000630142"/>
    </source>
</evidence>
<feature type="transmembrane region" description="Helical" evidence="1">
    <location>
        <begin position="176"/>
        <end position="199"/>
    </location>
</feature>
<accession>A0A8J3DYR7</accession>
<organism evidence="2 3">
    <name type="scientific">Tianweitania populi</name>
    <dbReference type="NCBI Taxonomy" id="1607949"/>
    <lineage>
        <taxon>Bacteria</taxon>
        <taxon>Pseudomonadati</taxon>
        <taxon>Pseudomonadota</taxon>
        <taxon>Alphaproteobacteria</taxon>
        <taxon>Hyphomicrobiales</taxon>
        <taxon>Phyllobacteriaceae</taxon>
        <taxon>Tianweitania</taxon>
    </lineage>
</organism>
<keyword evidence="1" id="KW-1133">Transmembrane helix</keyword>
<dbReference type="PANTHER" id="PTHR41795:SF1">
    <property type="entry name" value="EXOPOLYSACCHARIDE SYNTHESIS PROTEIN"/>
    <property type="match status" value="1"/>
</dbReference>
<evidence type="ECO:0000256" key="1">
    <source>
        <dbReference type="SAM" id="Phobius"/>
    </source>
</evidence>
<dbReference type="PANTHER" id="PTHR41795">
    <property type="entry name" value="EXOPOLYSACCHARIDE SYNTHESIS PROTEIN"/>
    <property type="match status" value="1"/>
</dbReference>
<keyword evidence="3" id="KW-1185">Reference proteome</keyword>
<proteinExistence type="predicted"/>
<dbReference type="Proteomes" id="UP000630142">
    <property type="component" value="Unassembled WGS sequence"/>
</dbReference>
<evidence type="ECO:0000313" key="2">
    <source>
        <dbReference type="EMBL" id="GHD20168.1"/>
    </source>
</evidence>
<comment type="caution">
    <text evidence="2">The sequence shown here is derived from an EMBL/GenBank/DDBJ whole genome shotgun (WGS) entry which is preliminary data.</text>
</comment>
<dbReference type="RefSeq" id="WP_189505784.1">
    <property type="nucleotide sequence ID" value="NZ_BMZQ01000002.1"/>
</dbReference>
<dbReference type="AlphaFoldDB" id="A0A8J3DYR7"/>
<feature type="transmembrane region" description="Helical" evidence="1">
    <location>
        <begin position="40"/>
        <end position="58"/>
    </location>
</feature>
<gene>
    <name evidence="2" type="primary">exoD</name>
    <name evidence="2" type="ORF">GCM10016234_32730</name>
</gene>
<sequence>MATFQDSSESLRDALMRTISQIRGEHVTLRELVRLIGEQGLLLLCALLTIPFLLPVSIPGVSTVFGAAIILISVGIITNRAPWLPERLMDRPLDADKLNGILKRGADMVAKIERVIRPRVRALTDGAFINRLNGFGIMAGGILLIFPLGLIPFSNTLPAFAILFLCLGISQRDGVFVILGYLTLVATVIYFAALAYAAFAAGQGLASFFGG</sequence>